<keyword evidence="1" id="KW-0812">Transmembrane</keyword>
<feature type="transmembrane region" description="Helical" evidence="1">
    <location>
        <begin position="96"/>
        <end position="116"/>
    </location>
</feature>
<proteinExistence type="predicted"/>
<dbReference type="RefSeq" id="WP_349659873.1">
    <property type="nucleotide sequence ID" value="NZ_JBEGDG010000007.1"/>
</dbReference>
<dbReference type="SUPFAM" id="SSF52540">
    <property type="entry name" value="P-loop containing nucleoside triphosphate hydrolases"/>
    <property type="match status" value="1"/>
</dbReference>
<comment type="caution">
    <text evidence="2">The sequence shown here is derived from an EMBL/GenBank/DDBJ whole genome shotgun (WGS) entry which is preliminary data.</text>
</comment>
<dbReference type="EMBL" id="JBEGDG010000007">
    <property type="protein sequence ID" value="MEQ6355244.1"/>
    <property type="molecule type" value="Genomic_DNA"/>
</dbReference>
<protein>
    <submittedName>
        <fullName evidence="2">Terminase family protein</fullName>
    </submittedName>
</protein>
<dbReference type="Pfam" id="PF03237">
    <property type="entry name" value="Terminase_6N"/>
    <property type="match status" value="1"/>
</dbReference>
<keyword evidence="3" id="KW-1185">Reference proteome</keyword>
<keyword evidence="1" id="KW-0472">Membrane</keyword>
<evidence type="ECO:0000313" key="2">
    <source>
        <dbReference type="EMBL" id="MEQ6355244.1"/>
    </source>
</evidence>
<dbReference type="Proteomes" id="UP001478862">
    <property type="component" value="Unassembled WGS sequence"/>
</dbReference>
<name>A0ABV1MUG6_9BACI</name>
<evidence type="ECO:0000313" key="3">
    <source>
        <dbReference type="Proteomes" id="UP001478862"/>
    </source>
</evidence>
<keyword evidence="1" id="KW-1133">Transmembrane helix</keyword>
<gene>
    <name evidence="2" type="ORF">ABNX05_11500</name>
</gene>
<reference evidence="2 3" key="1">
    <citation type="submission" date="2024-06" db="EMBL/GenBank/DDBJ databases">
        <title>Lysinibacillus zambalefons sp. nov., a Novel Firmicute Isolated from the Poon Bato Zambales Hyperalkaline Spring.</title>
        <authorList>
            <person name="Aja J.A."/>
            <person name="Lazaro J.E.H."/>
            <person name="Llorin L.D."/>
            <person name="Lim K.R."/>
            <person name="Teodosio J."/>
            <person name="Dalisay D.S."/>
        </authorList>
    </citation>
    <scope>NUCLEOTIDE SEQUENCE [LARGE SCALE GENOMIC DNA]</scope>
    <source>
        <strain evidence="2 3">M3</strain>
    </source>
</reference>
<evidence type="ECO:0000256" key="1">
    <source>
        <dbReference type="SAM" id="Phobius"/>
    </source>
</evidence>
<accession>A0ABV1MUG6</accession>
<sequence length="609" mass="71281">MTSHKNFQVKRNKQTKAVGVFDKKRSFNKSNDNLTKSEKLMEGVAAWASFYNSRPDIFAEEYLGISLKPFQKILIYCMMYYNYTAFYASRGLGKTWLTAIFCVIICILKPGTKIVIAAGQKGQAMKIVTEKIPELINQSKTGMLKREIKGSIRTSMNTDDPNVEFMNGSWIKVVAATDSARSARANLLILDEFRMIKPEIYKNVLRRFLASSRQPAYLEKQEYKNKQEFLERNKEIFLTSAFYKFNWSYERFKVFVKSMINGKKYFVCGFPYQIAIKENLTNKEQLMDELAEDDIDEVGWTMEMDTLFFGESEKAYFKTEEIQNIKTALFPIYKKEHVEIIQNKKFTTNKKSENEIRILSCDIALLGGDVNDSSVFTLISAKKSKNGTKYKRSVLNIESYQGMHPETQALKIRRLFDDFDCDYIVLDRQGNGMSVYSYLCRKLYDTERKIEYGASYSMNEKSDPKLALYHTEDEYDEKVYTVSATEEWNSEIALDLKDKIINRRIEFLLSKNDVREHFNDEVWFNKLSPEDQADLMLPYMQTQLLESEMVLLERIPHDKFVKLKEQNGKRKDRYTSLAYGNYFITLKERELVNHDSSIDDYLYFMQSGF</sequence>
<organism evidence="2 3">
    <name type="scientific">Lysinibacillus zambalensis</name>
    <dbReference type="NCBI Taxonomy" id="3160866"/>
    <lineage>
        <taxon>Bacteria</taxon>
        <taxon>Bacillati</taxon>
        <taxon>Bacillota</taxon>
        <taxon>Bacilli</taxon>
        <taxon>Bacillales</taxon>
        <taxon>Bacillaceae</taxon>
        <taxon>Lysinibacillus</taxon>
    </lineage>
</organism>
<dbReference type="Gene3D" id="3.30.420.240">
    <property type="match status" value="1"/>
</dbReference>
<dbReference type="InterPro" id="IPR027417">
    <property type="entry name" value="P-loop_NTPase"/>
</dbReference>
<dbReference type="Gene3D" id="3.40.50.300">
    <property type="entry name" value="P-loop containing nucleotide triphosphate hydrolases"/>
    <property type="match status" value="1"/>
</dbReference>